<gene>
    <name evidence="2" type="ORF">METZ01_LOCUS204131</name>
</gene>
<dbReference type="AlphaFoldDB" id="A0A382EN35"/>
<name>A0A382EN35_9ZZZZ</name>
<dbReference type="EMBL" id="UINC01045031">
    <property type="protein sequence ID" value="SVB51277.1"/>
    <property type="molecule type" value="Genomic_DNA"/>
</dbReference>
<feature type="transmembrane region" description="Helical" evidence="1">
    <location>
        <begin position="61"/>
        <end position="80"/>
    </location>
</feature>
<keyword evidence="1" id="KW-0812">Transmembrane</keyword>
<evidence type="ECO:0000313" key="2">
    <source>
        <dbReference type="EMBL" id="SVB51277.1"/>
    </source>
</evidence>
<protein>
    <recommendedName>
        <fullName evidence="3">DoxX family protein</fullName>
    </recommendedName>
</protein>
<accession>A0A382EN35</accession>
<keyword evidence="1" id="KW-1133">Transmembrane helix</keyword>
<proteinExistence type="predicted"/>
<organism evidence="2">
    <name type="scientific">marine metagenome</name>
    <dbReference type="NCBI Taxonomy" id="408172"/>
    <lineage>
        <taxon>unclassified sequences</taxon>
        <taxon>metagenomes</taxon>
        <taxon>ecological metagenomes</taxon>
    </lineage>
</organism>
<evidence type="ECO:0000256" key="1">
    <source>
        <dbReference type="SAM" id="Phobius"/>
    </source>
</evidence>
<evidence type="ECO:0008006" key="3">
    <source>
        <dbReference type="Google" id="ProtNLM"/>
    </source>
</evidence>
<reference evidence="2" key="1">
    <citation type="submission" date="2018-05" db="EMBL/GenBank/DDBJ databases">
        <authorList>
            <person name="Lanie J.A."/>
            <person name="Ng W.-L."/>
            <person name="Kazmierczak K.M."/>
            <person name="Andrzejewski T.M."/>
            <person name="Davidsen T.M."/>
            <person name="Wayne K.J."/>
            <person name="Tettelin H."/>
            <person name="Glass J.I."/>
            <person name="Rusch D."/>
            <person name="Podicherti R."/>
            <person name="Tsui H.-C.T."/>
            <person name="Winkler M.E."/>
        </authorList>
    </citation>
    <scope>NUCLEOTIDE SEQUENCE</scope>
</reference>
<sequence length="128" mass="14550">MNPFWSSAAFLLDAKWIFSGIAKWMVASPSILGLVDNLNMWGLTIIGACLILGLFSRYASYAGMILVLVYYLFTPSFWWLDYSRPGEGSYLVVNKNLIEACALFVLYQFPTSEIIGLDRLLIKYKPFK</sequence>
<keyword evidence="1" id="KW-0472">Membrane</keyword>
<feature type="transmembrane region" description="Helical" evidence="1">
    <location>
        <begin position="38"/>
        <end position="55"/>
    </location>
</feature>